<dbReference type="AlphaFoldDB" id="A0A226H837"/>
<reference evidence="2 3" key="1">
    <citation type="submission" date="2016-11" db="EMBL/GenBank/DDBJ databases">
        <title>Whole genomes of Flavobacteriaceae.</title>
        <authorList>
            <person name="Stine C."/>
            <person name="Li C."/>
            <person name="Tadesse D."/>
        </authorList>
    </citation>
    <scope>NUCLEOTIDE SEQUENCE [LARGE SCALE GENOMIC DNA]</scope>
    <source>
        <strain evidence="2 3">DSM 18292</strain>
    </source>
</reference>
<dbReference type="Proteomes" id="UP000198345">
    <property type="component" value="Unassembled WGS sequence"/>
</dbReference>
<dbReference type="InterPro" id="IPR006531">
    <property type="entry name" value="Gp5/Vgr_OB"/>
</dbReference>
<sequence>MALQTNVTITIGDITITNFSNLKINQKIHAHNTFSVEVRQDFLVSEFKSVMPVSQRLYGEKVTIEIKPVEGLEDLMLFTNCNDYVLHFSGIVTKIKTRKSRIEDLEETLFISGHSCSVLLDDGLKCNSFTNKSLNDIVTETKAGYDIDLNIFPFYKNLLPYTVQYNESTFDFLNSLAKRYGHYFYDNGRVMVFGAPGTSGGEPTLVYGTNMQQFDYTMKVVPSLFEVIENDNRSGDYAKDDIMQYRNECDGFHQNFLNKSATVFNQKSQLQLNQNAVGGRGKSTLEEYAKNKMRSVLGELMEIKATSEVPGITLGNTVRIKGVDVQLESTYCVTAISHFCEDQGTYENHFTAVNFNGSVFSPQTNPDLLPHCTSQTAIVTANADPDGLSGVQVQMPWQQAKNKTTPYIPLLQNYGGSSRGSHIIPEIGDTVLVDFQGGNAELPVVKGIMTNNKEKSGFSTPNNDLKVLATRSGNRLVMNDGEGSILVQDASNSKMGLNGDHTIDFRADILKIDVKKLIINASETTQITTNDYILNALSKIYISGKEMKQYIKGFMNLCSGKVLINSNDTIDIEGKVVKTHGKEQVIVHSDEEAIINSQGTAKIHGANGNSFTNSPETIEAAPVEHIALATVYFRPLSSWKGEFGFDWLREKDNGLSTEPDYESIIESGYKDGKTNLTNVEAFEKLKLEYESIPITRKTTPAAGAASVPTEYFVPYLTLFSEDFVDSLTDIPLVMPPYEAELKLLIDIEEDLEKLEFEYDDDLLEVDTDTLSENTKTNGLEDKNITIKITCLEDLDRDQYIDIYAYPKIASNASGGSAATDIVERKLAGRLKVLKNDETARHEENFVLVGIWTATDPSLPTEYASFSTEEKENLYKTLHQALIVPIMEDTTLDLSEYPDFTNSGKFLSGSSIKHMIATNGKSVLNSDLYEKCKELFFMSKDATGALENEKYEDHFTIFKFGVSSNDVGTFGEVEAVGMSNVIMYTDVSSGYEHVLAHEVLHGLGLYHSHRDHDVIPSHTSNYKYTFPNGKANTIQPVSNPTSATNNVMGYSKEAYSTWYWQWKIINDNII</sequence>
<dbReference type="InterPro" id="IPR037026">
    <property type="entry name" value="Vgr_OB-fold_dom_sf"/>
</dbReference>
<protein>
    <recommendedName>
        <fullName evidence="1">Gp5/Type VI secretion system Vgr protein OB-fold domain-containing protein</fullName>
    </recommendedName>
</protein>
<dbReference type="Pfam" id="PF04717">
    <property type="entry name" value="Phage_base_V"/>
    <property type="match status" value="1"/>
</dbReference>
<dbReference type="Gene3D" id="2.40.50.230">
    <property type="entry name" value="Gp5 N-terminal domain"/>
    <property type="match status" value="1"/>
</dbReference>
<evidence type="ECO:0000259" key="1">
    <source>
        <dbReference type="Pfam" id="PF04717"/>
    </source>
</evidence>
<dbReference type="Gene3D" id="2.30.110.50">
    <property type="match status" value="1"/>
</dbReference>
<evidence type="ECO:0000313" key="3">
    <source>
        <dbReference type="Proteomes" id="UP000198345"/>
    </source>
</evidence>
<feature type="domain" description="Gp5/Type VI secretion system Vgr protein OB-fold" evidence="1">
    <location>
        <begin position="375"/>
        <end position="447"/>
    </location>
</feature>
<dbReference type="SUPFAM" id="SSF69255">
    <property type="entry name" value="gp5 N-terminal domain-like"/>
    <property type="match status" value="1"/>
</dbReference>
<dbReference type="Gene3D" id="4.10.220.110">
    <property type="match status" value="1"/>
</dbReference>
<name>A0A226H837_9FLAO</name>
<evidence type="ECO:0000313" key="2">
    <source>
        <dbReference type="EMBL" id="OXA90469.1"/>
    </source>
</evidence>
<gene>
    <name evidence="2" type="ORF">B0A66_12945</name>
</gene>
<accession>A0A226H837</accession>
<dbReference type="EMBL" id="MUGW01000025">
    <property type="protein sequence ID" value="OXA90469.1"/>
    <property type="molecule type" value="Genomic_DNA"/>
</dbReference>
<dbReference type="RefSeq" id="WP_089050259.1">
    <property type="nucleotide sequence ID" value="NZ_FXTV01000009.1"/>
</dbReference>
<dbReference type="SUPFAM" id="SSF55486">
    <property type="entry name" value="Metalloproteases ('zincins'), catalytic domain"/>
    <property type="match status" value="1"/>
</dbReference>
<proteinExistence type="predicted"/>
<dbReference type="SUPFAM" id="SSF69279">
    <property type="entry name" value="Phage tail proteins"/>
    <property type="match status" value="1"/>
</dbReference>
<keyword evidence="3" id="KW-1185">Reference proteome</keyword>
<comment type="caution">
    <text evidence="2">The sequence shown here is derived from an EMBL/GenBank/DDBJ whole genome shotgun (WGS) entry which is preliminary data.</text>
</comment>
<dbReference type="Gene3D" id="3.55.50.10">
    <property type="entry name" value="Baseplate protein-like domains"/>
    <property type="match status" value="1"/>
</dbReference>
<dbReference type="Pfam" id="PF05954">
    <property type="entry name" value="Phage_GPD"/>
    <property type="match status" value="1"/>
</dbReference>
<dbReference type="OrthoDB" id="6717961at2"/>
<organism evidence="2 3">
    <name type="scientific">Flavobacterium hercynium</name>
    <dbReference type="NCBI Taxonomy" id="387094"/>
    <lineage>
        <taxon>Bacteria</taxon>
        <taxon>Pseudomonadati</taxon>
        <taxon>Bacteroidota</taxon>
        <taxon>Flavobacteriia</taxon>
        <taxon>Flavobacteriales</taxon>
        <taxon>Flavobacteriaceae</taxon>
        <taxon>Flavobacterium</taxon>
    </lineage>
</organism>